<comment type="caution">
    <text evidence="1">The sequence shown here is derived from an EMBL/GenBank/DDBJ whole genome shotgun (WGS) entry which is preliminary data.</text>
</comment>
<sequence>MNLSFTFGVSITQPEWSKFAPVVTVGDVPQTVFQVHEEERCGRHQEFIDVKIRLAISENLSGNRSYPDVPSH</sequence>
<dbReference type="Proteomes" id="UP001054945">
    <property type="component" value="Unassembled WGS sequence"/>
</dbReference>
<name>A0AAV4PGX6_CAEEX</name>
<evidence type="ECO:0000313" key="1">
    <source>
        <dbReference type="EMBL" id="GIX94961.1"/>
    </source>
</evidence>
<organism evidence="1 2">
    <name type="scientific">Caerostris extrusa</name>
    <name type="common">Bark spider</name>
    <name type="synonym">Caerostris bankana</name>
    <dbReference type="NCBI Taxonomy" id="172846"/>
    <lineage>
        <taxon>Eukaryota</taxon>
        <taxon>Metazoa</taxon>
        <taxon>Ecdysozoa</taxon>
        <taxon>Arthropoda</taxon>
        <taxon>Chelicerata</taxon>
        <taxon>Arachnida</taxon>
        <taxon>Araneae</taxon>
        <taxon>Araneomorphae</taxon>
        <taxon>Entelegynae</taxon>
        <taxon>Araneoidea</taxon>
        <taxon>Araneidae</taxon>
        <taxon>Caerostris</taxon>
    </lineage>
</organism>
<keyword evidence="2" id="KW-1185">Reference proteome</keyword>
<protein>
    <submittedName>
        <fullName evidence="1">Uncharacterized protein</fullName>
    </submittedName>
</protein>
<reference evidence="1 2" key="1">
    <citation type="submission" date="2021-06" db="EMBL/GenBank/DDBJ databases">
        <title>Caerostris extrusa draft genome.</title>
        <authorList>
            <person name="Kono N."/>
            <person name="Arakawa K."/>
        </authorList>
    </citation>
    <scope>NUCLEOTIDE SEQUENCE [LARGE SCALE GENOMIC DNA]</scope>
</reference>
<dbReference type="AlphaFoldDB" id="A0AAV4PGX6"/>
<gene>
    <name evidence="1" type="ORF">CEXT_670011</name>
</gene>
<accession>A0AAV4PGX6</accession>
<dbReference type="EMBL" id="BPLR01004456">
    <property type="protein sequence ID" value="GIX94961.1"/>
    <property type="molecule type" value="Genomic_DNA"/>
</dbReference>
<evidence type="ECO:0000313" key="2">
    <source>
        <dbReference type="Proteomes" id="UP001054945"/>
    </source>
</evidence>
<proteinExistence type="predicted"/>